<evidence type="ECO:0000313" key="9">
    <source>
        <dbReference type="Proteomes" id="UP001168552"/>
    </source>
</evidence>
<keyword evidence="6" id="KW-1133">Transmembrane helix</keyword>
<dbReference type="PANTHER" id="PTHR33751:SF1">
    <property type="entry name" value="CBB3-TYPE CYTOCHROME C OXIDASE SUBUNIT FIXP"/>
    <property type="match status" value="1"/>
</dbReference>
<evidence type="ECO:0000256" key="2">
    <source>
        <dbReference type="ARBA" id="ARBA00022723"/>
    </source>
</evidence>
<accession>A0ABT8F297</accession>
<dbReference type="Gene3D" id="6.10.280.130">
    <property type="match status" value="1"/>
</dbReference>
<dbReference type="RefSeq" id="WP_320003106.1">
    <property type="nucleotide sequence ID" value="NZ_JAUHJS010000002.1"/>
</dbReference>
<dbReference type="InterPro" id="IPR009056">
    <property type="entry name" value="Cyt_c-like_dom"/>
</dbReference>
<reference evidence="8" key="1">
    <citation type="submission" date="2023-06" db="EMBL/GenBank/DDBJ databases">
        <title>Cytophagales bacterium Strain LB-30, isolated from soil.</title>
        <authorList>
            <person name="Liu B."/>
        </authorList>
    </citation>
    <scope>NUCLEOTIDE SEQUENCE</scope>
    <source>
        <strain evidence="8">LB-30</strain>
    </source>
</reference>
<dbReference type="Proteomes" id="UP001168552">
    <property type="component" value="Unassembled WGS sequence"/>
</dbReference>
<sequence>MKSNSQLIKSLGLIFTLLTASVGVKAQKVNSFTDPNSQEFWMLLAVSLFSLAIIVVLIMLIFLLSTLRQVLYKQMGMPEEARETFWQRFNKRFVSGDLLPVEREKEIMLDHAYDGIHELDNFMPPWLKYFFIGTIGFAVVYLLHYMVLDTGKLQMEEYEQELYEAKVEADARLALAKNNINEENAVMISDAAALEGAKAFYLANCAACHAQDGGGGVGPNLTDEYWIHGGTVGDVFKTIKYGVKEKGMIPWQDKMTPEQMQNMASYILLMQGTTPASPKDPQGEKMQSAPQVADSTATASL</sequence>
<dbReference type="PROSITE" id="PS51007">
    <property type="entry name" value="CYTC"/>
    <property type="match status" value="1"/>
</dbReference>
<evidence type="ECO:0000259" key="7">
    <source>
        <dbReference type="PROSITE" id="PS51007"/>
    </source>
</evidence>
<keyword evidence="3 4" id="KW-0408">Iron</keyword>
<feature type="compositionally biased region" description="Polar residues" evidence="5">
    <location>
        <begin position="288"/>
        <end position="301"/>
    </location>
</feature>
<dbReference type="InterPro" id="IPR036909">
    <property type="entry name" value="Cyt_c-like_dom_sf"/>
</dbReference>
<dbReference type="PANTHER" id="PTHR33751">
    <property type="entry name" value="CBB3-TYPE CYTOCHROME C OXIDASE SUBUNIT FIXP"/>
    <property type="match status" value="1"/>
</dbReference>
<keyword evidence="6" id="KW-0812">Transmembrane</keyword>
<evidence type="ECO:0000256" key="5">
    <source>
        <dbReference type="SAM" id="MobiDB-lite"/>
    </source>
</evidence>
<dbReference type="SUPFAM" id="SSF46626">
    <property type="entry name" value="Cytochrome c"/>
    <property type="match status" value="1"/>
</dbReference>
<keyword evidence="1 4" id="KW-0349">Heme</keyword>
<feature type="domain" description="Cytochrome c" evidence="7">
    <location>
        <begin position="191"/>
        <end position="271"/>
    </location>
</feature>
<dbReference type="EMBL" id="JAUHJS010000002">
    <property type="protein sequence ID" value="MDN4164578.1"/>
    <property type="molecule type" value="Genomic_DNA"/>
</dbReference>
<dbReference type="InterPro" id="IPR032858">
    <property type="entry name" value="CcoP_N"/>
</dbReference>
<keyword evidence="9" id="KW-1185">Reference proteome</keyword>
<protein>
    <submittedName>
        <fullName evidence="8">Cbb3-type cytochrome c oxidase N-terminal domain-containing protein</fullName>
    </submittedName>
</protein>
<feature type="transmembrane region" description="Helical" evidence="6">
    <location>
        <begin position="42"/>
        <end position="67"/>
    </location>
</feature>
<name>A0ABT8F297_9BACT</name>
<comment type="caution">
    <text evidence="8">The sequence shown here is derived from an EMBL/GenBank/DDBJ whole genome shotgun (WGS) entry which is preliminary data.</text>
</comment>
<feature type="transmembrane region" description="Helical" evidence="6">
    <location>
        <begin position="129"/>
        <end position="148"/>
    </location>
</feature>
<keyword evidence="6" id="KW-0472">Membrane</keyword>
<evidence type="ECO:0000256" key="3">
    <source>
        <dbReference type="ARBA" id="ARBA00023004"/>
    </source>
</evidence>
<gene>
    <name evidence="8" type="ORF">QWY31_03640</name>
</gene>
<keyword evidence="2 4" id="KW-0479">Metal-binding</keyword>
<evidence type="ECO:0000256" key="6">
    <source>
        <dbReference type="SAM" id="Phobius"/>
    </source>
</evidence>
<dbReference type="InterPro" id="IPR038414">
    <property type="entry name" value="CcoP_N_sf"/>
</dbReference>
<evidence type="ECO:0000256" key="4">
    <source>
        <dbReference type="PROSITE-ProRule" id="PRU00433"/>
    </source>
</evidence>
<dbReference type="Pfam" id="PF14715">
    <property type="entry name" value="FixP_N"/>
    <property type="match status" value="1"/>
</dbReference>
<evidence type="ECO:0000256" key="1">
    <source>
        <dbReference type="ARBA" id="ARBA00022617"/>
    </source>
</evidence>
<dbReference type="Pfam" id="PF13442">
    <property type="entry name" value="Cytochrome_CBB3"/>
    <property type="match status" value="1"/>
</dbReference>
<dbReference type="InterPro" id="IPR050597">
    <property type="entry name" value="Cytochrome_c_Oxidase_Subunit"/>
</dbReference>
<dbReference type="Gene3D" id="1.10.760.10">
    <property type="entry name" value="Cytochrome c-like domain"/>
    <property type="match status" value="1"/>
</dbReference>
<feature type="region of interest" description="Disordered" evidence="5">
    <location>
        <begin position="273"/>
        <end position="301"/>
    </location>
</feature>
<organism evidence="8 9">
    <name type="scientific">Shiella aurantiaca</name>
    <dbReference type="NCBI Taxonomy" id="3058365"/>
    <lineage>
        <taxon>Bacteria</taxon>
        <taxon>Pseudomonadati</taxon>
        <taxon>Bacteroidota</taxon>
        <taxon>Cytophagia</taxon>
        <taxon>Cytophagales</taxon>
        <taxon>Shiellaceae</taxon>
        <taxon>Shiella</taxon>
    </lineage>
</organism>
<proteinExistence type="predicted"/>
<evidence type="ECO:0000313" key="8">
    <source>
        <dbReference type="EMBL" id="MDN4164578.1"/>
    </source>
</evidence>